<evidence type="ECO:0000256" key="2">
    <source>
        <dbReference type="SAM" id="MobiDB-lite"/>
    </source>
</evidence>
<dbReference type="Gene3D" id="2.120.10.70">
    <property type="entry name" value="Fucose-specific lectin"/>
    <property type="match status" value="1"/>
</dbReference>
<dbReference type="GO" id="GO:0030246">
    <property type="term" value="F:carbohydrate binding"/>
    <property type="evidence" value="ECO:0007669"/>
    <property type="project" value="UniProtKB-KW"/>
</dbReference>
<evidence type="ECO:0000256" key="1">
    <source>
        <dbReference type="ARBA" id="ARBA00009042"/>
    </source>
</evidence>
<accession>A0A0A1UN98</accession>
<dbReference type="HOGENOM" id="CLU_811537_0_0_1"/>
<dbReference type="Proteomes" id="UP000030151">
    <property type="component" value="Unassembled WGS sequence"/>
</dbReference>
<proteinExistence type="inferred from homology"/>
<comment type="caution">
    <text evidence="3">The sequence shown here is derived from an EMBL/GenBank/DDBJ whole genome shotgun (WGS) entry which is preliminary data.</text>
</comment>
<dbReference type="SUPFAM" id="SSF89372">
    <property type="entry name" value="Fucose-specific lectin"/>
    <property type="match status" value="1"/>
</dbReference>
<dbReference type="AlphaFoldDB" id="A0A0A1UN98"/>
<sequence length="345" mass="37497">MSYTILHDTGLAAIADRDKVTIYVQLSNGSLGEATSSSNGNWNVSPIQIPNAPVSKLYTPLAVLIGKNRQRHLFYIEGNNYLSEAVYKDKDSGWSIGTLRTLGIIPAQYSKIAAAKPFEANDQICVFYQVPNINGAIRQVTWNGTWWTQDTRDLGDDVLTGTGLAAVGAELGTNISNTKTENPPVVFFQQNNLDLAWLQDTSTRKINDVDPTASPHTPLAATGPRNENLDIGSDLFYTSDQNVIQSLAVDELGKKYGIDEVTATTPKGNLAAVVAKRRVGTRNVDQVIVIYQGPGTEPQSQSVPDGSTKRGTGACLYQTSYIVTKTDKGGKLARSEFEHALLRFE</sequence>
<gene>
    <name evidence="3" type="ORF">X797_010365</name>
</gene>
<dbReference type="OrthoDB" id="3215839at2759"/>
<dbReference type="Pfam" id="PF07938">
    <property type="entry name" value="Fungal_lectin"/>
    <property type="match status" value="1"/>
</dbReference>
<dbReference type="InterPro" id="IPR012475">
    <property type="entry name" value="Fungal_lectin"/>
</dbReference>
<evidence type="ECO:0000313" key="3">
    <source>
        <dbReference type="EMBL" id="EXU96553.1"/>
    </source>
</evidence>
<comment type="similarity">
    <text evidence="1">Belongs to the fungal fucose-specific lectin family.</text>
</comment>
<organism evidence="3 4">
    <name type="scientific">Metarhizium robertsii</name>
    <dbReference type="NCBI Taxonomy" id="568076"/>
    <lineage>
        <taxon>Eukaryota</taxon>
        <taxon>Fungi</taxon>
        <taxon>Dikarya</taxon>
        <taxon>Ascomycota</taxon>
        <taxon>Pezizomycotina</taxon>
        <taxon>Sordariomycetes</taxon>
        <taxon>Hypocreomycetidae</taxon>
        <taxon>Hypocreales</taxon>
        <taxon>Clavicipitaceae</taxon>
        <taxon>Metarhizium</taxon>
    </lineage>
</organism>
<dbReference type="EMBL" id="JELW01000048">
    <property type="protein sequence ID" value="EXU96553.1"/>
    <property type="molecule type" value="Genomic_DNA"/>
</dbReference>
<reference evidence="3 4" key="1">
    <citation type="submission" date="2014-02" db="EMBL/GenBank/DDBJ databases">
        <title>The genome sequence of the entomopathogenic fungus Metarhizium robertsii ARSEF 2575.</title>
        <authorList>
            <person name="Giuliano Garisto Donzelli B."/>
            <person name="Roe B.A."/>
            <person name="Macmil S.L."/>
            <person name="Krasnoff S.B."/>
            <person name="Gibson D.M."/>
        </authorList>
    </citation>
    <scope>NUCLEOTIDE SEQUENCE [LARGE SCALE GENOMIC DNA]</scope>
    <source>
        <strain evidence="3 4">ARSEF 2575</strain>
    </source>
</reference>
<feature type="region of interest" description="Disordered" evidence="2">
    <location>
        <begin position="206"/>
        <end position="225"/>
    </location>
</feature>
<protein>
    <submittedName>
        <fullName evidence="3">Fungal fucose-specific lectin</fullName>
    </submittedName>
</protein>
<dbReference type="eggNOG" id="ENOG502T461">
    <property type="taxonomic scope" value="Eukaryota"/>
</dbReference>
<keyword evidence="3" id="KW-0430">Lectin</keyword>
<name>A0A0A1UN98_9HYPO</name>
<evidence type="ECO:0000313" key="4">
    <source>
        <dbReference type="Proteomes" id="UP000030151"/>
    </source>
</evidence>